<dbReference type="EMBL" id="BARU01014458">
    <property type="protein sequence ID" value="GAH33176.1"/>
    <property type="molecule type" value="Genomic_DNA"/>
</dbReference>
<dbReference type="AlphaFoldDB" id="X1EIL8"/>
<accession>X1EIL8</accession>
<name>X1EIL8_9ZZZZ</name>
<organism evidence="1">
    <name type="scientific">marine sediment metagenome</name>
    <dbReference type="NCBI Taxonomy" id="412755"/>
    <lineage>
        <taxon>unclassified sequences</taxon>
        <taxon>metagenomes</taxon>
        <taxon>ecological metagenomes</taxon>
    </lineage>
</organism>
<feature type="non-terminal residue" evidence="1">
    <location>
        <position position="1"/>
    </location>
</feature>
<reference evidence="1" key="1">
    <citation type="journal article" date="2014" name="Front. Microbiol.">
        <title>High frequency of phylogenetically diverse reductive dehalogenase-homologous genes in deep subseafloor sedimentary metagenomes.</title>
        <authorList>
            <person name="Kawai M."/>
            <person name="Futagami T."/>
            <person name="Toyoda A."/>
            <person name="Takaki Y."/>
            <person name="Nishi S."/>
            <person name="Hori S."/>
            <person name="Arai W."/>
            <person name="Tsubouchi T."/>
            <person name="Morono Y."/>
            <person name="Uchiyama I."/>
            <person name="Ito T."/>
            <person name="Fujiyama A."/>
            <person name="Inagaki F."/>
            <person name="Takami H."/>
        </authorList>
    </citation>
    <scope>NUCLEOTIDE SEQUENCE</scope>
    <source>
        <strain evidence="1">Expedition CK06-06</strain>
    </source>
</reference>
<protein>
    <recommendedName>
        <fullName evidence="2">Ribbon-helix-helix protein CopG domain-containing protein</fullName>
    </recommendedName>
</protein>
<sequence length="81" mass="9327">VYWVGTTVYISCISNRDCEFMPQKKGAKRSRWKTKVLSGRISPQMYEAVLDIVHSGNYVDVTDYLRSLVRKDLDARGIVLE</sequence>
<proteinExistence type="predicted"/>
<gene>
    <name evidence="1" type="ORF">S03H2_25505</name>
</gene>
<evidence type="ECO:0000313" key="1">
    <source>
        <dbReference type="EMBL" id="GAH33176.1"/>
    </source>
</evidence>
<comment type="caution">
    <text evidence="1">The sequence shown here is derived from an EMBL/GenBank/DDBJ whole genome shotgun (WGS) entry which is preliminary data.</text>
</comment>
<evidence type="ECO:0008006" key="2">
    <source>
        <dbReference type="Google" id="ProtNLM"/>
    </source>
</evidence>